<comment type="caution">
    <text evidence="1">The sequence shown here is derived from an EMBL/GenBank/DDBJ whole genome shotgun (WGS) entry which is preliminary data.</text>
</comment>
<organism evidence="1 2">
    <name type="scientific">Paracoccus shanxieyensis</name>
    <dbReference type="NCBI Taxonomy" id="2675752"/>
    <lineage>
        <taxon>Bacteria</taxon>
        <taxon>Pseudomonadati</taxon>
        <taxon>Pseudomonadota</taxon>
        <taxon>Alphaproteobacteria</taxon>
        <taxon>Rhodobacterales</taxon>
        <taxon>Paracoccaceae</taxon>
        <taxon>Paracoccus</taxon>
    </lineage>
</organism>
<sequence length="142" mass="14647">MSYAATAALQAAVYQALRGSDALEALVGDAIYDAMPVAAPTGTYVSLGPEDVRDAGDMTGAGSQHDFVVSVLSGSDDANGFGAVKAAAVAVSEALETAELSLESGHLVGMWFQRARARRAENGAGRRVDLTFRARIDLGARS</sequence>
<dbReference type="InterPro" id="IPR021508">
    <property type="entry name" value="Gp17-like"/>
</dbReference>
<gene>
    <name evidence="1" type="ORF">GL284_09910</name>
</gene>
<dbReference type="Pfam" id="PF11367">
    <property type="entry name" value="Tail_completion_gp17"/>
    <property type="match status" value="1"/>
</dbReference>
<evidence type="ECO:0000313" key="2">
    <source>
        <dbReference type="Proteomes" id="UP000478740"/>
    </source>
</evidence>
<keyword evidence="2" id="KW-1185">Reference proteome</keyword>
<dbReference type="InterPro" id="IPR053745">
    <property type="entry name" value="Viral_Tail_Comp_sf"/>
</dbReference>
<accession>A0A6L6IVR1</accession>
<dbReference type="Proteomes" id="UP000478740">
    <property type="component" value="Unassembled WGS sequence"/>
</dbReference>
<dbReference type="AlphaFoldDB" id="A0A6L6IVR1"/>
<evidence type="ECO:0000313" key="1">
    <source>
        <dbReference type="EMBL" id="MTH64586.1"/>
    </source>
</evidence>
<protein>
    <submittedName>
        <fullName evidence="1">DUF3168 domain-containing protein</fullName>
    </submittedName>
</protein>
<dbReference type="Gene3D" id="3.30.2000.30">
    <property type="match status" value="1"/>
</dbReference>
<dbReference type="RefSeq" id="WP_155044446.1">
    <property type="nucleotide sequence ID" value="NZ_WMIH01000008.1"/>
</dbReference>
<reference evidence="1 2" key="1">
    <citation type="submission" date="2019-11" db="EMBL/GenBank/DDBJ databases">
        <authorList>
            <person name="Dong K."/>
        </authorList>
    </citation>
    <scope>NUCLEOTIDE SEQUENCE [LARGE SCALE GENOMIC DNA]</scope>
    <source>
        <strain evidence="1 2">DK608</strain>
    </source>
</reference>
<proteinExistence type="predicted"/>
<dbReference type="EMBL" id="WMII01000008">
    <property type="protein sequence ID" value="MTH64586.1"/>
    <property type="molecule type" value="Genomic_DNA"/>
</dbReference>
<name>A0A6L6IVR1_9RHOB</name>